<sequence>MSKKAFLSANEAAAHGVRLCRPDVVAAYPITPQTTLVEKLADFLADGEADFRYMMVESEHSAMAAALGASMMGARTFTASSSQGLLYMCEMLSYVSGARHPVVMVDANRATATPWNIYGDQRDVFAMRDSGWIMLFAENGQEALDMVIQAYKLAEDPEVMTPVMVNLDGFTLTHTYDLVEIPEQEEVDAFLPPFKTSNKLDLEDPKTLCQTVGPDFHMEGRYLQQQAFEKAKEKIAAYDREYGEMTGRSYGGMIEEYRCEDAELVLVTTGSVSGTTRIVVDCLREEGKKVGMIRVRSYRPFPKEYFDSIKDRFAAMGVIDRSLSFGLEGTLYSEVKAELYGGSAKLVNFIVGLGGRDIPKDLIAMMYDKLDRMQKNEAEEEVQFLGMRW</sequence>
<dbReference type="PANTHER" id="PTHR32154:SF0">
    <property type="entry name" value="PYRUVATE-FLAVODOXIN OXIDOREDUCTASE-RELATED"/>
    <property type="match status" value="1"/>
</dbReference>
<evidence type="ECO:0000313" key="5">
    <source>
        <dbReference type="EMBL" id="MBM6878974.1"/>
    </source>
</evidence>
<dbReference type="Gene3D" id="3.40.50.920">
    <property type="match status" value="1"/>
</dbReference>
<accession>A0ABS2GEQ6</accession>
<gene>
    <name evidence="5" type="primary">porA</name>
    <name evidence="5" type="ORF">H9X83_12640</name>
</gene>
<evidence type="ECO:0000313" key="6">
    <source>
        <dbReference type="Proteomes" id="UP000729290"/>
    </source>
</evidence>
<dbReference type="PANTHER" id="PTHR32154">
    <property type="entry name" value="PYRUVATE-FLAVODOXIN OXIDOREDUCTASE-RELATED"/>
    <property type="match status" value="1"/>
</dbReference>
<name>A0ABS2GEQ6_9FIRM</name>
<keyword evidence="6" id="KW-1185">Reference proteome</keyword>
<comment type="similarity">
    <text evidence="1">Belongs to the pyruvate:ferredoxin/flavodoxin oxidoreductase family.</text>
</comment>
<feature type="domain" description="Pyruvate flavodoxin/ferredoxin oxidoreductase pyrimidine binding" evidence="3">
    <location>
        <begin position="16"/>
        <end position="238"/>
    </location>
</feature>
<protein>
    <submittedName>
        <fullName evidence="5">Pyruvate ferredoxin oxidoreductase</fullName>
    </submittedName>
</protein>
<dbReference type="Pfam" id="PF01855">
    <property type="entry name" value="POR_N"/>
    <property type="match status" value="1"/>
</dbReference>
<dbReference type="CDD" id="cd07034">
    <property type="entry name" value="TPP_PYR_PFOR_IOR-alpha_like"/>
    <property type="match status" value="1"/>
</dbReference>
<evidence type="ECO:0000259" key="4">
    <source>
        <dbReference type="Pfam" id="PF17147"/>
    </source>
</evidence>
<dbReference type="SUPFAM" id="SSF52518">
    <property type="entry name" value="Thiamin diphosphate-binding fold (THDP-binding)"/>
    <property type="match status" value="1"/>
</dbReference>
<dbReference type="InterPro" id="IPR002880">
    <property type="entry name" value="Pyrv_Fd/Flavodoxin_OxRdtase_N"/>
</dbReference>
<keyword evidence="5" id="KW-0670">Pyruvate</keyword>
<feature type="domain" description="Pyruvate:ferredoxin oxidoreductase core" evidence="4">
    <location>
        <begin position="262"/>
        <end position="358"/>
    </location>
</feature>
<reference evidence="5 6" key="1">
    <citation type="journal article" date="2021" name="Sci. Rep.">
        <title>The distribution of antibiotic resistance genes in chicken gut microbiota commensals.</title>
        <authorList>
            <person name="Juricova H."/>
            <person name="Matiasovicova J."/>
            <person name="Kubasova T."/>
            <person name="Cejkova D."/>
            <person name="Rychlik I."/>
        </authorList>
    </citation>
    <scope>NUCLEOTIDE SEQUENCE [LARGE SCALE GENOMIC DNA]</scope>
    <source>
        <strain evidence="5 6">An431b</strain>
    </source>
</reference>
<dbReference type="RefSeq" id="WP_205134607.1">
    <property type="nucleotide sequence ID" value="NZ_JACSNT010000032.1"/>
</dbReference>
<dbReference type="Gene3D" id="3.40.50.970">
    <property type="match status" value="1"/>
</dbReference>
<evidence type="ECO:0000256" key="1">
    <source>
        <dbReference type="ARBA" id="ARBA00009032"/>
    </source>
</evidence>
<evidence type="ECO:0000259" key="3">
    <source>
        <dbReference type="Pfam" id="PF01855"/>
    </source>
</evidence>
<dbReference type="EMBL" id="JACSNV010000034">
    <property type="protein sequence ID" value="MBM6878974.1"/>
    <property type="molecule type" value="Genomic_DNA"/>
</dbReference>
<proteinExistence type="inferred from homology"/>
<comment type="caution">
    <text evidence="5">The sequence shown here is derived from an EMBL/GenBank/DDBJ whole genome shotgun (WGS) entry which is preliminary data.</text>
</comment>
<dbReference type="InterPro" id="IPR009014">
    <property type="entry name" value="Transketo_C/PFOR_II"/>
</dbReference>
<dbReference type="SUPFAM" id="SSF52922">
    <property type="entry name" value="TK C-terminal domain-like"/>
    <property type="match status" value="1"/>
</dbReference>
<dbReference type="InterPro" id="IPR029061">
    <property type="entry name" value="THDP-binding"/>
</dbReference>
<keyword evidence="2" id="KW-0560">Oxidoreductase</keyword>
<dbReference type="Proteomes" id="UP000729290">
    <property type="component" value="Unassembled WGS sequence"/>
</dbReference>
<dbReference type="InterPro" id="IPR033412">
    <property type="entry name" value="PFOR_II"/>
</dbReference>
<dbReference type="Pfam" id="PF17147">
    <property type="entry name" value="PFOR_II"/>
    <property type="match status" value="1"/>
</dbReference>
<dbReference type="InterPro" id="IPR050722">
    <property type="entry name" value="Pyruvate:ferred/Flavod_OxRd"/>
</dbReference>
<organism evidence="5 6">
    <name type="scientific">Anaerotignum lactatifermentans</name>
    <dbReference type="NCBI Taxonomy" id="160404"/>
    <lineage>
        <taxon>Bacteria</taxon>
        <taxon>Bacillati</taxon>
        <taxon>Bacillota</taxon>
        <taxon>Clostridia</taxon>
        <taxon>Lachnospirales</taxon>
        <taxon>Anaerotignaceae</taxon>
        <taxon>Anaerotignum</taxon>
    </lineage>
</organism>
<evidence type="ECO:0000256" key="2">
    <source>
        <dbReference type="ARBA" id="ARBA00023002"/>
    </source>
</evidence>